<dbReference type="InterPro" id="IPR010982">
    <property type="entry name" value="Lambda_DNA-bd_dom_sf"/>
</dbReference>
<evidence type="ECO:0000256" key="1">
    <source>
        <dbReference type="ARBA" id="ARBA00023125"/>
    </source>
</evidence>
<sequence length="196" mass="23595">MSHFSDRLKELRKKNKLTQQELADNIGVNRVTLTKWEKEYIEPNLETLTVIASYFNVSTDFLLGLDKSVASNWITSMKTTITKILDIPKDSQLQKRIEEKLEYEWNKYQEKYPDMPIYSKIDWIPYQNLELESYKEIIENKDKRDILKKSILCAYLDNENIFDVHYYLIKKWGLSEPEVKHLNTIFLEVEEYHYLR</sequence>
<dbReference type="OrthoDB" id="6386941at2"/>
<dbReference type="SUPFAM" id="SSF47413">
    <property type="entry name" value="lambda repressor-like DNA-binding domains"/>
    <property type="match status" value="1"/>
</dbReference>
<reference evidence="5" key="2">
    <citation type="submission" date="2016-12" db="EMBL/GenBank/DDBJ databases">
        <authorList>
            <person name="Gulvik C.A."/>
        </authorList>
    </citation>
    <scope>NUCLEOTIDE SEQUENCE [LARGE SCALE GENOMIC DNA]</scope>
    <source>
        <strain evidence="5">ATCC 51725</strain>
    </source>
</reference>
<dbReference type="EMBL" id="MSJL01000017">
    <property type="protein sequence ID" value="OLF49904.1"/>
    <property type="molecule type" value="Genomic_DNA"/>
</dbReference>
<evidence type="ECO:0000259" key="2">
    <source>
        <dbReference type="PROSITE" id="PS50943"/>
    </source>
</evidence>
<dbReference type="EMBL" id="UHEN01000001">
    <property type="protein sequence ID" value="SUN07728.1"/>
    <property type="molecule type" value="Genomic_DNA"/>
</dbReference>
<reference evidence="3" key="1">
    <citation type="submission" date="2016-12" db="EMBL/GenBank/DDBJ databases">
        <authorList>
            <person name="Song W.-J."/>
            <person name="Kurnit D.M."/>
        </authorList>
    </citation>
    <scope>NUCLEOTIDE SEQUENCE [LARGE SCALE GENOMIC DNA]</scope>
    <source>
        <strain evidence="3">ATCC 51725</strain>
    </source>
</reference>
<keyword evidence="5" id="KW-1185">Reference proteome</keyword>
<evidence type="ECO:0000313" key="5">
    <source>
        <dbReference type="Proteomes" id="UP000186437"/>
    </source>
</evidence>
<dbReference type="Proteomes" id="UP000186437">
    <property type="component" value="Unassembled WGS sequence"/>
</dbReference>
<dbReference type="InterPro" id="IPR001387">
    <property type="entry name" value="Cro/C1-type_HTH"/>
</dbReference>
<dbReference type="Pfam" id="PF01381">
    <property type="entry name" value="HTH_3"/>
    <property type="match status" value="1"/>
</dbReference>
<organism evidence="3 5">
    <name type="scientific">Streptococcus acidominimus</name>
    <dbReference type="NCBI Taxonomy" id="1326"/>
    <lineage>
        <taxon>Bacteria</taxon>
        <taxon>Bacillati</taxon>
        <taxon>Bacillota</taxon>
        <taxon>Bacilli</taxon>
        <taxon>Lactobacillales</taxon>
        <taxon>Streptococcaceae</taxon>
        <taxon>Streptococcus</taxon>
    </lineage>
</organism>
<dbReference type="RefSeq" id="WP_075099095.1">
    <property type="nucleotide sequence ID" value="NZ_MSJL01000017.1"/>
</dbReference>
<accession>A0A1Q8EDM1</accession>
<dbReference type="CDD" id="cd00093">
    <property type="entry name" value="HTH_XRE"/>
    <property type="match status" value="1"/>
</dbReference>
<name>A0A1Q8EDM1_STRAI</name>
<protein>
    <submittedName>
        <fullName evidence="4">Cro/CI family transcriptional regulator</fullName>
    </submittedName>
</protein>
<dbReference type="SMART" id="SM00530">
    <property type="entry name" value="HTH_XRE"/>
    <property type="match status" value="1"/>
</dbReference>
<dbReference type="PANTHER" id="PTHR46558">
    <property type="entry name" value="TRACRIPTIONAL REGULATORY PROTEIN-RELATED-RELATED"/>
    <property type="match status" value="1"/>
</dbReference>
<dbReference type="PROSITE" id="PS50943">
    <property type="entry name" value="HTH_CROC1"/>
    <property type="match status" value="1"/>
</dbReference>
<feature type="domain" description="HTH cro/C1-type" evidence="2">
    <location>
        <begin position="8"/>
        <end position="62"/>
    </location>
</feature>
<dbReference type="Proteomes" id="UP000255213">
    <property type="component" value="Unassembled WGS sequence"/>
</dbReference>
<evidence type="ECO:0000313" key="6">
    <source>
        <dbReference type="Proteomes" id="UP000255213"/>
    </source>
</evidence>
<dbReference type="Gene3D" id="1.10.260.40">
    <property type="entry name" value="lambda repressor-like DNA-binding domains"/>
    <property type="match status" value="1"/>
</dbReference>
<keyword evidence="1" id="KW-0238">DNA-binding</keyword>
<reference evidence="4 6" key="3">
    <citation type="submission" date="2018-06" db="EMBL/GenBank/DDBJ databases">
        <authorList>
            <consortium name="Pathogen Informatics"/>
            <person name="Doyle S."/>
        </authorList>
    </citation>
    <scope>NUCLEOTIDE SEQUENCE [LARGE SCALE GENOMIC DNA]</scope>
    <source>
        <strain evidence="4 6">NCTC12957</strain>
    </source>
</reference>
<dbReference type="PANTHER" id="PTHR46558:SF11">
    <property type="entry name" value="HTH-TYPE TRANSCRIPTIONAL REGULATOR XRE"/>
    <property type="match status" value="1"/>
</dbReference>
<evidence type="ECO:0000313" key="3">
    <source>
        <dbReference type="EMBL" id="OLF49904.1"/>
    </source>
</evidence>
<dbReference type="GO" id="GO:0003677">
    <property type="term" value="F:DNA binding"/>
    <property type="evidence" value="ECO:0007669"/>
    <property type="project" value="UniProtKB-KW"/>
</dbReference>
<gene>
    <name evidence="4" type="primary">immR_1</name>
    <name evidence="3" type="ORF">BU200_04830</name>
    <name evidence="4" type="ORF">NCTC12957_01376</name>
</gene>
<proteinExistence type="predicted"/>
<evidence type="ECO:0000313" key="4">
    <source>
        <dbReference type="EMBL" id="SUN07728.1"/>
    </source>
</evidence>
<dbReference type="AlphaFoldDB" id="A0A1Q8EDM1"/>